<protein>
    <submittedName>
        <fullName evidence="1">Uncharacterized protein</fullName>
    </submittedName>
</protein>
<keyword evidence="2" id="KW-1185">Reference proteome</keyword>
<dbReference type="OrthoDB" id="683255at2759"/>
<name>A0A811Q714_9POAL</name>
<comment type="caution">
    <text evidence="1">The sequence shown here is derived from an EMBL/GenBank/DDBJ whole genome shotgun (WGS) entry which is preliminary data.</text>
</comment>
<gene>
    <name evidence="1" type="ORF">NCGR_LOCUS38531</name>
</gene>
<dbReference type="EMBL" id="CAJGYO010000009">
    <property type="protein sequence ID" value="CAD6254934.1"/>
    <property type="molecule type" value="Genomic_DNA"/>
</dbReference>
<dbReference type="PANTHER" id="PTHR34223">
    <property type="entry name" value="OS11G0201299 PROTEIN"/>
    <property type="match status" value="1"/>
</dbReference>
<evidence type="ECO:0000313" key="1">
    <source>
        <dbReference type="EMBL" id="CAD6254934.1"/>
    </source>
</evidence>
<reference evidence="1" key="1">
    <citation type="submission" date="2020-10" db="EMBL/GenBank/DDBJ databases">
        <authorList>
            <person name="Han B."/>
            <person name="Lu T."/>
            <person name="Zhao Q."/>
            <person name="Huang X."/>
            <person name="Zhao Y."/>
        </authorList>
    </citation>
    <scope>NUCLEOTIDE SEQUENCE</scope>
</reference>
<accession>A0A811Q714</accession>
<dbReference type="PANTHER" id="PTHR34223:SF47">
    <property type="entry name" value="OS11G0207800 PROTEIN"/>
    <property type="match status" value="1"/>
</dbReference>
<dbReference type="Proteomes" id="UP000604825">
    <property type="component" value="Unassembled WGS sequence"/>
</dbReference>
<evidence type="ECO:0000313" key="2">
    <source>
        <dbReference type="Proteomes" id="UP000604825"/>
    </source>
</evidence>
<organism evidence="1 2">
    <name type="scientific">Miscanthus lutarioriparius</name>
    <dbReference type="NCBI Taxonomy" id="422564"/>
    <lineage>
        <taxon>Eukaryota</taxon>
        <taxon>Viridiplantae</taxon>
        <taxon>Streptophyta</taxon>
        <taxon>Embryophyta</taxon>
        <taxon>Tracheophyta</taxon>
        <taxon>Spermatophyta</taxon>
        <taxon>Magnoliopsida</taxon>
        <taxon>Liliopsida</taxon>
        <taxon>Poales</taxon>
        <taxon>Poaceae</taxon>
        <taxon>PACMAD clade</taxon>
        <taxon>Panicoideae</taxon>
        <taxon>Andropogonodae</taxon>
        <taxon>Andropogoneae</taxon>
        <taxon>Saccharinae</taxon>
        <taxon>Miscanthus</taxon>
    </lineage>
</organism>
<dbReference type="InterPro" id="IPR053197">
    <property type="entry name" value="F-box_SCFL_complex_component"/>
</dbReference>
<sequence length="213" mass="24367">MSFPSLVSFEFITNFGRAPMLERMPHLEAAKVRFNHRYDDRCKNGRLDDCGDAACGGCFYYYVPDDSGSVFLHGLAEATYLNLSAYPDLYVFSRDLEWCPAFNKLKTLVLSKWFVSTDLSALIWFLHHTPLLEKLTLRMSKAHKTLMKTEGSYNPLEKSIAPRHLQNAEIICKDVDGIVLKVLKVLNANGIPLEKIRIQFSDRYNFVCTDNSK</sequence>
<proteinExistence type="predicted"/>
<dbReference type="AlphaFoldDB" id="A0A811Q714"/>